<evidence type="ECO:0000256" key="2">
    <source>
        <dbReference type="ARBA" id="ARBA00011738"/>
    </source>
</evidence>
<evidence type="ECO:0000256" key="7">
    <source>
        <dbReference type="ARBA" id="ARBA00022801"/>
    </source>
</evidence>
<protein>
    <submittedName>
        <fullName evidence="9">Zinc phosphodiesterase ELAC protein 1-like</fullName>
    </submittedName>
</protein>
<gene>
    <name evidence="9" type="primary">ELAC1-L</name>
    <name evidence="9" type="ORF">Hamer_G018908</name>
</gene>
<dbReference type="InterPro" id="IPR036866">
    <property type="entry name" value="RibonucZ/Hydroxyglut_hydro"/>
</dbReference>
<evidence type="ECO:0000313" key="10">
    <source>
        <dbReference type="Proteomes" id="UP000747542"/>
    </source>
</evidence>
<dbReference type="GO" id="GO:0042781">
    <property type="term" value="F:3'-tRNA processing endoribonuclease activity"/>
    <property type="evidence" value="ECO:0007669"/>
    <property type="project" value="TreeGrafter"/>
</dbReference>
<keyword evidence="4" id="KW-0540">Nuclease</keyword>
<keyword evidence="5" id="KW-0479">Metal-binding</keyword>
<dbReference type="PANTHER" id="PTHR46018:SF2">
    <property type="entry name" value="ZINC PHOSPHODIESTERASE ELAC PROTEIN 1"/>
    <property type="match status" value="1"/>
</dbReference>
<reference evidence="9" key="1">
    <citation type="journal article" date="2021" name="Sci. Adv.">
        <title>The American lobster genome reveals insights on longevity, neural, and immune adaptations.</title>
        <authorList>
            <person name="Polinski J.M."/>
            <person name="Zimin A.V."/>
            <person name="Clark K.F."/>
            <person name="Kohn A.B."/>
            <person name="Sadowski N."/>
            <person name="Timp W."/>
            <person name="Ptitsyn A."/>
            <person name="Khanna P."/>
            <person name="Romanova D.Y."/>
            <person name="Williams P."/>
            <person name="Greenwood S.J."/>
            <person name="Moroz L.L."/>
            <person name="Walt D.R."/>
            <person name="Bodnar A.G."/>
        </authorList>
    </citation>
    <scope>NUCLEOTIDE SEQUENCE</scope>
    <source>
        <strain evidence="9">GMGI-L3</strain>
    </source>
</reference>
<dbReference type="SUPFAM" id="SSF56281">
    <property type="entry name" value="Metallo-hydrolase/oxidoreductase"/>
    <property type="match status" value="1"/>
</dbReference>
<evidence type="ECO:0000256" key="5">
    <source>
        <dbReference type="ARBA" id="ARBA00022723"/>
    </source>
</evidence>
<dbReference type="Proteomes" id="UP000747542">
    <property type="component" value="Unassembled WGS sequence"/>
</dbReference>
<evidence type="ECO:0000256" key="8">
    <source>
        <dbReference type="ARBA" id="ARBA00022833"/>
    </source>
</evidence>
<dbReference type="EMBL" id="JAHLQT010009009">
    <property type="protein sequence ID" value="KAG7173762.1"/>
    <property type="molecule type" value="Genomic_DNA"/>
</dbReference>
<dbReference type="AlphaFoldDB" id="A0A8J5TKA7"/>
<sequence length="341" mass="37447">MKLHFLGTGSSYPTTRRGVSATALQHDDGCVWLFDCGEGTQIQAQKVAVSRQKINKIFITHLHGDHIFGLPGLLCTISSQMGLVEEQVHELVPEEVQHTQGGEDFRVDICSETTCHPSQLPGTHIRATSDTIGNFHWQLIDDERWCVSAGWIHHRVPTFGYVIKEKDRPGTLDTNKLLSLGIKPGPVYGQLKGGKSVTTENGERVTPEMVVGPAIPGRTVVILGDTSDASPLAHLVESCDVVVHEATHDDTLKDKALEFGHSTPSQAVHFAKTISAKTLLLNHFSQRYLPTCKEATKNEESIALLEEQALTAAEGTTLHVQCTDDLFVYDMPSHPRHNVQT</sequence>
<proteinExistence type="inferred from homology"/>
<evidence type="ECO:0000256" key="3">
    <source>
        <dbReference type="ARBA" id="ARBA00022694"/>
    </source>
</evidence>
<evidence type="ECO:0000256" key="6">
    <source>
        <dbReference type="ARBA" id="ARBA00022759"/>
    </source>
</evidence>
<comment type="cofactor">
    <cofactor evidence="1">
        <name>Zn(2+)</name>
        <dbReference type="ChEBI" id="CHEBI:29105"/>
    </cofactor>
</comment>
<keyword evidence="6" id="KW-0255">Endonuclease</keyword>
<keyword evidence="7" id="KW-0378">Hydrolase</keyword>
<evidence type="ECO:0000256" key="1">
    <source>
        <dbReference type="ARBA" id="ARBA00001947"/>
    </source>
</evidence>
<dbReference type="InterPro" id="IPR013471">
    <property type="entry name" value="RNase_Z/BN"/>
</dbReference>
<dbReference type="CDD" id="cd07717">
    <property type="entry name" value="RNaseZ_ZiPD-like_MBL-fold"/>
    <property type="match status" value="1"/>
</dbReference>
<keyword evidence="8" id="KW-0862">Zinc</keyword>
<evidence type="ECO:0000313" key="9">
    <source>
        <dbReference type="EMBL" id="KAG7173762.1"/>
    </source>
</evidence>
<keyword evidence="3" id="KW-0819">tRNA processing</keyword>
<evidence type="ECO:0000256" key="4">
    <source>
        <dbReference type="ARBA" id="ARBA00022722"/>
    </source>
</evidence>
<accession>A0A8J5TKA7</accession>
<comment type="caution">
    <text evidence="9">The sequence shown here is derived from an EMBL/GenBank/DDBJ whole genome shotgun (WGS) entry which is preliminary data.</text>
</comment>
<dbReference type="PANTHER" id="PTHR46018">
    <property type="entry name" value="ZINC PHOSPHODIESTERASE ELAC PROTEIN 1"/>
    <property type="match status" value="1"/>
</dbReference>
<name>A0A8J5TKA7_HOMAM</name>
<dbReference type="Pfam" id="PF23023">
    <property type="entry name" value="Anti-Pycsar_Apyc1"/>
    <property type="match status" value="1"/>
</dbReference>
<dbReference type="GO" id="GO:0046872">
    <property type="term" value="F:metal ion binding"/>
    <property type="evidence" value="ECO:0007669"/>
    <property type="project" value="UniProtKB-KW"/>
</dbReference>
<keyword evidence="10" id="KW-1185">Reference proteome</keyword>
<dbReference type="HAMAP" id="MF_01818">
    <property type="entry name" value="RNase_Z_BN"/>
    <property type="match status" value="1"/>
</dbReference>
<organism evidence="9 10">
    <name type="scientific">Homarus americanus</name>
    <name type="common">American lobster</name>
    <dbReference type="NCBI Taxonomy" id="6706"/>
    <lineage>
        <taxon>Eukaryota</taxon>
        <taxon>Metazoa</taxon>
        <taxon>Ecdysozoa</taxon>
        <taxon>Arthropoda</taxon>
        <taxon>Crustacea</taxon>
        <taxon>Multicrustacea</taxon>
        <taxon>Malacostraca</taxon>
        <taxon>Eumalacostraca</taxon>
        <taxon>Eucarida</taxon>
        <taxon>Decapoda</taxon>
        <taxon>Pleocyemata</taxon>
        <taxon>Astacidea</taxon>
        <taxon>Nephropoidea</taxon>
        <taxon>Nephropidae</taxon>
        <taxon>Homarus</taxon>
    </lineage>
</organism>
<dbReference type="Gene3D" id="3.60.15.10">
    <property type="entry name" value="Ribonuclease Z/Hydroxyacylglutathione hydrolase-like"/>
    <property type="match status" value="1"/>
</dbReference>
<dbReference type="GO" id="GO:0005634">
    <property type="term" value="C:nucleus"/>
    <property type="evidence" value="ECO:0007669"/>
    <property type="project" value="TreeGrafter"/>
</dbReference>
<comment type="subunit">
    <text evidence="2">Homodimer.</text>
</comment>